<proteinExistence type="predicted"/>
<dbReference type="EMBL" id="JACHGT010000002">
    <property type="protein sequence ID" value="MBB6032839.1"/>
    <property type="molecule type" value="Genomic_DNA"/>
</dbReference>
<protein>
    <submittedName>
        <fullName evidence="1">WXG100 family type VII secretion target</fullName>
    </submittedName>
</protein>
<dbReference type="SUPFAM" id="SSF140453">
    <property type="entry name" value="EsxAB dimer-like"/>
    <property type="match status" value="1"/>
</dbReference>
<accession>A0A841FJM7</accession>
<dbReference type="Pfam" id="PF06013">
    <property type="entry name" value="WXG100"/>
    <property type="match status" value="1"/>
</dbReference>
<evidence type="ECO:0000313" key="2">
    <source>
        <dbReference type="Proteomes" id="UP000548476"/>
    </source>
</evidence>
<dbReference type="InterPro" id="IPR036689">
    <property type="entry name" value="ESAT-6-like_sf"/>
</dbReference>
<sequence length="111" mass="11645">MTPKLAQLQAVTNDLRIAAGKADNVAAEITGNLTTLLTGLAPLESGFRGSAGTTFQGVQEAIRLNMIKITDALLEVAEGVRTSGAQFDVEDSEAQSLVAKTIEDTSIVDRL</sequence>
<dbReference type="RefSeq" id="WP_184785774.1">
    <property type="nucleotide sequence ID" value="NZ_BONT01000018.1"/>
</dbReference>
<organism evidence="1 2">
    <name type="scientific">Phytomonospora endophytica</name>
    <dbReference type="NCBI Taxonomy" id="714109"/>
    <lineage>
        <taxon>Bacteria</taxon>
        <taxon>Bacillati</taxon>
        <taxon>Actinomycetota</taxon>
        <taxon>Actinomycetes</taxon>
        <taxon>Micromonosporales</taxon>
        <taxon>Micromonosporaceae</taxon>
        <taxon>Phytomonospora</taxon>
    </lineage>
</organism>
<dbReference type="AlphaFoldDB" id="A0A841FJM7"/>
<dbReference type="InterPro" id="IPR010310">
    <property type="entry name" value="T7SS_ESAT-6-like"/>
</dbReference>
<dbReference type="Gene3D" id="1.10.287.1060">
    <property type="entry name" value="ESAT-6-like"/>
    <property type="match status" value="1"/>
</dbReference>
<name>A0A841FJM7_9ACTN</name>
<keyword evidence="2" id="KW-1185">Reference proteome</keyword>
<gene>
    <name evidence="1" type="ORF">HNR73_000686</name>
</gene>
<dbReference type="Proteomes" id="UP000548476">
    <property type="component" value="Unassembled WGS sequence"/>
</dbReference>
<evidence type="ECO:0000313" key="1">
    <source>
        <dbReference type="EMBL" id="MBB6032839.1"/>
    </source>
</evidence>
<reference evidence="1 2" key="1">
    <citation type="submission" date="2020-08" db="EMBL/GenBank/DDBJ databases">
        <title>Genomic Encyclopedia of Type Strains, Phase IV (KMG-IV): sequencing the most valuable type-strain genomes for metagenomic binning, comparative biology and taxonomic classification.</title>
        <authorList>
            <person name="Goeker M."/>
        </authorList>
    </citation>
    <scope>NUCLEOTIDE SEQUENCE [LARGE SCALE GENOMIC DNA]</scope>
    <source>
        <strain evidence="1 2">YIM 65646</strain>
    </source>
</reference>
<comment type="caution">
    <text evidence="1">The sequence shown here is derived from an EMBL/GenBank/DDBJ whole genome shotgun (WGS) entry which is preliminary data.</text>
</comment>